<evidence type="ECO:0000259" key="4">
    <source>
        <dbReference type="PROSITE" id="PS51164"/>
    </source>
</evidence>
<dbReference type="GO" id="GO:0005975">
    <property type="term" value="P:carbohydrate metabolic process"/>
    <property type="evidence" value="ECO:0007669"/>
    <property type="project" value="InterPro"/>
</dbReference>
<dbReference type="HOGENOM" id="CLU_016835_3_1_1"/>
<evidence type="ECO:0000256" key="2">
    <source>
        <dbReference type="SAM" id="MobiDB-lite"/>
    </source>
</evidence>
<reference evidence="5 6" key="1">
    <citation type="journal article" date="2013" name="PLoS Genet.">
        <title>Genomic mechanisms accounting for the adaptation to parasitism in nematode-trapping fungi.</title>
        <authorList>
            <person name="Meerupati T."/>
            <person name="Andersson K.M."/>
            <person name="Friman E."/>
            <person name="Kumar D."/>
            <person name="Tunlid A."/>
            <person name="Ahren D."/>
        </authorList>
    </citation>
    <scope>NUCLEOTIDE SEQUENCE [LARGE SCALE GENOMIC DNA]</scope>
    <source>
        <strain evidence="5 6">CBS 200.50</strain>
    </source>
</reference>
<sequence length="358" mass="39230">MHISRFFQDNAVLTLGLCALAAAMPQKLVPRQSTWNPPSNLVTPLQQVWDHEVATYSNALGFKNYGYDQVMANGGYINYCVRWDSASNLTEAQRAQILTALQRSMKKWIDWFVGFDGFPYTSVPVKIVGYAVKSTSQLQGSTSGYDVYTTKDSGGIPECDPRCGRFFHQDGNYGSCPGGTSRHYDMSLWLTDGFAGGAGGDWGQRIGQEYFMSNLNTDNIHILLHEMGHTFALDDFYDWTPTGVTNFIMLAGSSTIITEFDGWMARDWWRHLKSRYGITGGTATTTTTSSSRTTTTSTRTTTTSSRTTTTTARTTTTGSSGGSGSPLYGQCGGVNWTGPTTCAQGTCTYSNAYYSQCL</sequence>
<dbReference type="Pfam" id="PF00734">
    <property type="entry name" value="CBM_1"/>
    <property type="match status" value="1"/>
</dbReference>
<dbReference type="InterPro" id="IPR035971">
    <property type="entry name" value="CBD_sf"/>
</dbReference>
<reference evidence="6" key="2">
    <citation type="submission" date="2013-04" db="EMBL/GenBank/DDBJ databases">
        <title>Genomic mechanisms accounting for the adaptation to parasitism in nematode-trapping fungi.</title>
        <authorList>
            <person name="Ahren D.G."/>
        </authorList>
    </citation>
    <scope>NUCLEOTIDE SEQUENCE [LARGE SCALE GENOMIC DNA]</scope>
    <source>
        <strain evidence="6">CBS 200.50</strain>
    </source>
</reference>
<dbReference type="STRING" id="1284197.S8AHS2"/>
<dbReference type="PROSITE" id="PS51164">
    <property type="entry name" value="CBM1_2"/>
    <property type="match status" value="1"/>
</dbReference>
<evidence type="ECO:0000313" key="5">
    <source>
        <dbReference type="EMBL" id="EPS42404.1"/>
    </source>
</evidence>
<gene>
    <name evidence="5" type="ORF">H072_3621</name>
</gene>
<dbReference type="PANTHER" id="PTHR35606">
    <property type="entry name" value="CELLULOSE-BINDING FAMILY II PROTEIN"/>
    <property type="match status" value="1"/>
</dbReference>
<dbReference type="GO" id="GO:0030248">
    <property type="term" value="F:cellulose binding"/>
    <property type="evidence" value="ECO:0007669"/>
    <property type="project" value="InterPro"/>
</dbReference>
<feature type="signal peptide" evidence="3">
    <location>
        <begin position="1"/>
        <end position="23"/>
    </location>
</feature>
<evidence type="ECO:0000256" key="3">
    <source>
        <dbReference type="SAM" id="SignalP"/>
    </source>
</evidence>
<dbReference type="eggNOG" id="ENOG502QQXU">
    <property type="taxonomic scope" value="Eukaryota"/>
</dbReference>
<dbReference type="OMA" id="PECDPRC"/>
<keyword evidence="6" id="KW-1185">Reference proteome</keyword>
<feature type="chain" id="PRO_5004547958" description="CBM1 domain-containing protein" evidence="3">
    <location>
        <begin position="24"/>
        <end position="358"/>
    </location>
</feature>
<dbReference type="SMART" id="SM00236">
    <property type="entry name" value="fCBD"/>
    <property type="match status" value="1"/>
</dbReference>
<protein>
    <recommendedName>
        <fullName evidence="4">CBM1 domain-containing protein</fullName>
    </recommendedName>
</protein>
<feature type="region of interest" description="Disordered" evidence="2">
    <location>
        <begin position="283"/>
        <end position="323"/>
    </location>
</feature>
<dbReference type="Proteomes" id="UP000015100">
    <property type="component" value="Unassembled WGS sequence"/>
</dbReference>
<evidence type="ECO:0000256" key="1">
    <source>
        <dbReference type="ARBA" id="ARBA00022729"/>
    </source>
</evidence>
<evidence type="ECO:0000313" key="6">
    <source>
        <dbReference type="Proteomes" id="UP000015100"/>
    </source>
</evidence>
<name>S8AHS2_DACHA</name>
<dbReference type="AlphaFoldDB" id="S8AHS2"/>
<keyword evidence="1 3" id="KW-0732">Signal</keyword>
<dbReference type="PROSITE" id="PS00562">
    <property type="entry name" value="CBM1_1"/>
    <property type="match status" value="1"/>
</dbReference>
<organism evidence="5 6">
    <name type="scientific">Dactylellina haptotyla (strain CBS 200.50)</name>
    <name type="common">Nematode-trapping fungus</name>
    <name type="synonym">Monacrosporium haptotylum</name>
    <dbReference type="NCBI Taxonomy" id="1284197"/>
    <lineage>
        <taxon>Eukaryota</taxon>
        <taxon>Fungi</taxon>
        <taxon>Dikarya</taxon>
        <taxon>Ascomycota</taxon>
        <taxon>Pezizomycotina</taxon>
        <taxon>Orbiliomycetes</taxon>
        <taxon>Orbiliales</taxon>
        <taxon>Orbiliaceae</taxon>
        <taxon>Dactylellina</taxon>
    </lineage>
</organism>
<dbReference type="PANTHER" id="PTHR35606:SF4">
    <property type="entry name" value="CELLULOSE-BINDING FAMILY II PROTEIN"/>
    <property type="match status" value="1"/>
</dbReference>
<feature type="domain" description="CBM1" evidence="4">
    <location>
        <begin position="323"/>
        <end position="358"/>
    </location>
</feature>
<dbReference type="InterPro" id="IPR000254">
    <property type="entry name" value="CBD"/>
</dbReference>
<accession>S8AHS2</accession>
<dbReference type="EMBL" id="AQGS01000114">
    <property type="protein sequence ID" value="EPS42404.1"/>
    <property type="molecule type" value="Genomic_DNA"/>
</dbReference>
<dbReference type="SUPFAM" id="SSF57180">
    <property type="entry name" value="Cellulose-binding domain"/>
    <property type="match status" value="1"/>
</dbReference>
<dbReference type="GO" id="GO:0005576">
    <property type="term" value="C:extracellular region"/>
    <property type="evidence" value="ECO:0007669"/>
    <property type="project" value="InterPro"/>
</dbReference>
<dbReference type="OrthoDB" id="94998at2759"/>
<proteinExistence type="predicted"/>
<comment type="caution">
    <text evidence="5">The sequence shown here is derived from an EMBL/GenBank/DDBJ whole genome shotgun (WGS) entry which is preliminary data.</text>
</comment>
<feature type="compositionally biased region" description="Low complexity" evidence="2">
    <location>
        <begin position="283"/>
        <end position="318"/>
    </location>
</feature>